<gene>
    <name evidence="1" type="ORF">GCM10009037_07530</name>
</gene>
<dbReference type="EMBL" id="BMPF01000001">
    <property type="protein sequence ID" value="GGL26396.1"/>
    <property type="molecule type" value="Genomic_DNA"/>
</dbReference>
<name>A0A830F745_9EURY</name>
<dbReference type="InterPro" id="IPR012340">
    <property type="entry name" value="NA-bd_OB-fold"/>
</dbReference>
<dbReference type="Pfam" id="PF02598">
    <property type="entry name" value="Methyltrn_RNA_3"/>
    <property type="match status" value="1"/>
</dbReference>
<dbReference type="RefSeq" id="WP_188879098.1">
    <property type="nucleotide sequence ID" value="NZ_BMPF01000001.1"/>
</dbReference>
<dbReference type="Gene3D" id="2.40.50.140">
    <property type="entry name" value="Nucleic acid-binding proteins"/>
    <property type="match status" value="1"/>
</dbReference>
<accession>A0A830F745</accession>
<dbReference type="PANTHER" id="PTHR12150">
    <property type="entry name" value="CLASS IV SAM-BINDING METHYLTRANSFERASE-RELATED"/>
    <property type="match status" value="1"/>
</dbReference>
<sequence>MTRTVLVPSSICREAEDKREATRKLGYVARAAAIYRADRLVVFPDRDGERRWGVGFVETVLRYAATPPYLRKEAFDTRDELEYAGVLPPLRLSSWTGSESSGSGSNREGIVTQVGPEGRVRVNCGMQHPVSLHLPGDMEVSEGERVTIRISSRRPLRAKITEDAPPGFQVFTRAIGDELDRPDAGFRVATSRFGVPVGTANVGDLAQRVHEDGLTVAFGSPERGLPPMLGLDAETVSEFDPATSTGAPGGFDVWLNTIPNQGSGVVRTEEAMFASLACLTLTE</sequence>
<dbReference type="SUPFAM" id="SSF75217">
    <property type="entry name" value="alpha/beta knot"/>
    <property type="match status" value="1"/>
</dbReference>
<dbReference type="InterPro" id="IPR029026">
    <property type="entry name" value="tRNA_m1G_MTases_N"/>
</dbReference>
<dbReference type="PANTHER" id="PTHR12150:SF13">
    <property type="entry name" value="METHYLTRANSFERASE C9ORF114-RELATED"/>
    <property type="match status" value="1"/>
</dbReference>
<organism evidence="1 2">
    <name type="scientific">Halarchaeum grantii</name>
    <dbReference type="NCBI Taxonomy" id="1193105"/>
    <lineage>
        <taxon>Archaea</taxon>
        <taxon>Methanobacteriati</taxon>
        <taxon>Methanobacteriota</taxon>
        <taxon>Stenosarchaea group</taxon>
        <taxon>Halobacteria</taxon>
        <taxon>Halobacteriales</taxon>
        <taxon>Halobacteriaceae</taxon>
    </lineage>
</organism>
<protein>
    <recommendedName>
        <fullName evidence="3">DUF171 family protein</fullName>
    </recommendedName>
</protein>
<dbReference type="AlphaFoldDB" id="A0A830F745"/>
<dbReference type="Gene3D" id="3.40.1280.10">
    <property type="match status" value="1"/>
</dbReference>
<dbReference type="OrthoDB" id="4144at2157"/>
<keyword evidence="2" id="KW-1185">Reference proteome</keyword>
<evidence type="ECO:0008006" key="3">
    <source>
        <dbReference type="Google" id="ProtNLM"/>
    </source>
</evidence>
<evidence type="ECO:0000313" key="2">
    <source>
        <dbReference type="Proteomes" id="UP000628840"/>
    </source>
</evidence>
<comment type="caution">
    <text evidence="1">The sequence shown here is derived from an EMBL/GenBank/DDBJ whole genome shotgun (WGS) entry which is preliminary data.</text>
</comment>
<dbReference type="Proteomes" id="UP000628840">
    <property type="component" value="Unassembled WGS sequence"/>
</dbReference>
<dbReference type="InterPro" id="IPR003750">
    <property type="entry name" value="Put_MeTrfase-C9orf114-like"/>
</dbReference>
<reference evidence="1 2" key="1">
    <citation type="journal article" date="2019" name="Int. J. Syst. Evol. Microbiol.">
        <title>The Global Catalogue of Microorganisms (GCM) 10K type strain sequencing project: providing services to taxonomists for standard genome sequencing and annotation.</title>
        <authorList>
            <consortium name="The Broad Institute Genomics Platform"/>
            <consortium name="The Broad Institute Genome Sequencing Center for Infectious Disease"/>
            <person name="Wu L."/>
            <person name="Ma J."/>
        </authorList>
    </citation>
    <scope>NUCLEOTIDE SEQUENCE [LARGE SCALE GENOMIC DNA]</scope>
    <source>
        <strain evidence="1 2">JCM 19585</strain>
    </source>
</reference>
<dbReference type="InterPro" id="IPR029028">
    <property type="entry name" value="Alpha/beta_knot_MTases"/>
</dbReference>
<dbReference type="CDD" id="cd18086">
    <property type="entry name" value="HsC9orf114-like"/>
    <property type="match status" value="1"/>
</dbReference>
<proteinExistence type="predicted"/>
<evidence type="ECO:0000313" key="1">
    <source>
        <dbReference type="EMBL" id="GGL26396.1"/>
    </source>
</evidence>